<dbReference type="PANTHER" id="PTHR45632">
    <property type="entry name" value="LD33804P"/>
    <property type="match status" value="1"/>
</dbReference>
<protein>
    <submittedName>
        <fullName evidence="2">Oidioi.mRNA.OKI2018_I69.PAR.g12490.t1.cds</fullName>
    </submittedName>
</protein>
<keyword evidence="3" id="KW-1185">Reference proteome</keyword>
<gene>
    <name evidence="2" type="ORF">OKIOD_LOCUS4048</name>
</gene>
<evidence type="ECO:0000313" key="3">
    <source>
        <dbReference type="Proteomes" id="UP001158576"/>
    </source>
</evidence>
<dbReference type="SUPFAM" id="SSF117281">
    <property type="entry name" value="Kelch motif"/>
    <property type="match status" value="1"/>
</dbReference>
<proteinExistence type="predicted"/>
<evidence type="ECO:0000256" key="1">
    <source>
        <dbReference type="SAM" id="SignalP"/>
    </source>
</evidence>
<reference evidence="2 3" key="1">
    <citation type="submission" date="2021-04" db="EMBL/GenBank/DDBJ databases">
        <authorList>
            <person name="Bliznina A."/>
        </authorList>
    </citation>
    <scope>NUCLEOTIDE SEQUENCE [LARGE SCALE GENOMIC DNA]</scope>
</reference>
<sequence length="539" mass="61515">MIKFLLLFGTSWAFYNESCNALDLSKVCEDECNTEMNICISLSNGDYDKIHKCLRDHETCFENCPCHLNCMWGCPCGDKWKCPQNCEDIYEEEAGRCKQICDTQVCSCVKQCDTYDNECVQDCIDKHKQCLQRCPCGPYCPDGCPCDGFCDEQANHTALIISEWGGRDSGEKRQVPYVFKWVVDEYHLPLPNYSTFEHHVGHGSCHVQFRGEFYILGGSGGKYANNDYSDDRVSRVGPCGLEYIQQASLPTLTDGVTEYGWSGHSCATVNYDQGDDRVMVCSPHWPANSRDRCWYIKDVKENWEELPPEDILDYGHGNGAMVYVRNRAYMIGGVDVNPDTQNPDYGEESGTHKVEFYLPRIGNGEGWAEIADFPRAIKDHAALAYDRWIYVFGGVIHDNTEHIASDHVYSFEVDGNDENDGWHRHRDMAKPRFGFSAVVATPRQILLVGGHDKLADVEGFPEDLPIDSSPMSVEKWTNERPAPLLDENGVFKEPIWTDEQESEFTLDRYMYPAVFMVNNRWIEWEFNFDCDVIPVQPIV</sequence>
<organism evidence="2 3">
    <name type="scientific">Oikopleura dioica</name>
    <name type="common">Tunicate</name>
    <dbReference type="NCBI Taxonomy" id="34765"/>
    <lineage>
        <taxon>Eukaryota</taxon>
        <taxon>Metazoa</taxon>
        <taxon>Chordata</taxon>
        <taxon>Tunicata</taxon>
        <taxon>Appendicularia</taxon>
        <taxon>Copelata</taxon>
        <taxon>Oikopleuridae</taxon>
        <taxon>Oikopleura</taxon>
    </lineage>
</organism>
<keyword evidence="1" id="KW-0732">Signal</keyword>
<dbReference type="Proteomes" id="UP001158576">
    <property type="component" value="Chromosome PAR"/>
</dbReference>
<evidence type="ECO:0000313" key="2">
    <source>
        <dbReference type="EMBL" id="CAG5090178.1"/>
    </source>
</evidence>
<dbReference type="InterPro" id="IPR015915">
    <property type="entry name" value="Kelch-typ_b-propeller"/>
</dbReference>
<feature type="chain" id="PRO_5046850056" evidence="1">
    <location>
        <begin position="22"/>
        <end position="539"/>
    </location>
</feature>
<dbReference type="Gene3D" id="2.120.10.80">
    <property type="entry name" value="Kelch-type beta propeller"/>
    <property type="match status" value="1"/>
</dbReference>
<name>A0ABN7S0C7_OIKDI</name>
<dbReference type="EMBL" id="OU015568">
    <property type="protein sequence ID" value="CAG5090178.1"/>
    <property type="molecule type" value="Genomic_DNA"/>
</dbReference>
<feature type="signal peptide" evidence="1">
    <location>
        <begin position="1"/>
        <end position="21"/>
    </location>
</feature>
<accession>A0ABN7S0C7</accession>